<protein>
    <recommendedName>
        <fullName evidence="9">DNA 3'-5' helicase</fullName>
        <ecNumber evidence="9">5.6.2.4</ecNumber>
    </recommendedName>
    <alternativeName>
        <fullName evidence="10">DNA 3'-5' helicase II</fullName>
    </alternativeName>
</protein>
<evidence type="ECO:0000313" key="15">
    <source>
        <dbReference type="EMBL" id="SDF50010.1"/>
    </source>
</evidence>
<feature type="domain" description="UvrD-like helicase ATP-binding" evidence="13">
    <location>
        <begin position="9"/>
        <end position="287"/>
    </location>
</feature>
<keyword evidence="16" id="KW-1185">Reference proteome</keyword>
<name>A0A8G2BG31_9PROT</name>
<keyword evidence="5 12" id="KW-0067">ATP-binding</keyword>
<dbReference type="InterPro" id="IPR013986">
    <property type="entry name" value="DExx_box_DNA_helicase_dom_sf"/>
</dbReference>
<dbReference type="AlphaFoldDB" id="A0A8G2BG31"/>
<evidence type="ECO:0000256" key="3">
    <source>
        <dbReference type="ARBA" id="ARBA00022801"/>
    </source>
</evidence>
<dbReference type="Gene3D" id="3.40.50.300">
    <property type="entry name" value="P-loop containing nucleotide triphosphate hydrolases"/>
    <property type="match status" value="2"/>
</dbReference>
<comment type="similarity">
    <text evidence="1">Belongs to the helicase family. UvrD subfamily.</text>
</comment>
<dbReference type="EC" id="5.6.2.4" evidence="9"/>
<keyword evidence="7" id="KW-0413">Isomerase</keyword>
<evidence type="ECO:0000256" key="2">
    <source>
        <dbReference type="ARBA" id="ARBA00022741"/>
    </source>
</evidence>
<proteinExistence type="inferred from homology"/>
<sequence length="635" mass="70793">MSELSSAISELTEAQTAAVNWVDGPLFVLAGPGSGKTRVLTTRVAKLLAKSPEKSFRVMALTFTNKAADEMATRIEAFVPEQQHRAKVGTFHSFCMQMLQQHGSHIGINPDFAIYSLQSDRVDLLRDAIRESGLNSDDDRFLSAIDKLKARLIQPEGSAKRFRDSASGERIEQVFRAYEAALSRANALDFGSLIAQAYRLISTYPGVAVHYRRTYAYWMFDEFQDTTDGQYRLIKALAGDSFRNIVAVADDDQIIYQWNGASFQQIQRFRADFQPTEIQLPTNYRCPPSIVAAANQLVVNNTQRTMSKKPLEAGKTTLLYPDGQHIRLTRYSSEEEETIGVATEISKIETSQLGEVSVLARTRALLERMLKGLADADVPAAIAQRRDNFRSPQFLWLSSALRLAARPLDRRALDALTGAFNRWFDTAILSDDVASAAEISSRSLLSEWAASVSSVGGERVEALASIAMRLSSHPSTFRDAITNSLEQFLQESAEDSSDLEEDRAAWTALVRSIGQSIGRDAQLEQFLQELALRSKEPPVVPNTVTLMTIHSAKGKEFDHVYVIGLAEDVLPSFQSVKAGEQSPEMEEERRNCFVAITRARERLCLSYADRYRGWAKKPSRFLQEMGLDLPHTPVS</sequence>
<dbReference type="Gene3D" id="1.10.10.160">
    <property type="match status" value="1"/>
</dbReference>
<evidence type="ECO:0000256" key="11">
    <source>
        <dbReference type="ARBA" id="ARBA00048988"/>
    </source>
</evidence>
<comment type="catalytic activity">
    <reaction evidence="11">
        <text>ATP + H2O = ADP + phosphate + H(+)</text>
        <dbReference type="Rhea" id="RHEA:13065"/>
        <dbReference type="ChEBI" id="CHEBI:15377"/>
        <dbReference type="ChEBI" id="CHEBI:15378"/>
        <dbReference type="ChEBI" id="CHEBI:30616"/>
        <dbReference type="ChEBI" id="CHEBI:43474"/>
        <dbReference type="ChEBI" id="CHEBI:456216"/>
        <dbReference type="EC" id="5.6.2.4"/>
    </reaction>
</comment>
<gene>
    <name evidence="15" type="ORF">SAMN05660686_01447</name>
</gene>
<evidence type="ECO:0000256" key="7">
    <source>
        <dbReference type="ARBA" id="ARBA00023235"/>
    </source>
</evidence>
<keyword evidence="4 12" id="KW-0347">Helicase</keyword>
<keyword evidence="2 12" id="KW-0547">Nucleotide-binding</keyword>
<evidence type="ECO:0000256" key="6">
    <source>
        <dbReference type="ARBA" id="ARBA00023125"/>
    </source>
</evidence>
<dbReference type="PROSITE" id="PS51198">
    <property type="entry name" value="UVRD_HELICASE_ATP_BIND"/>
    <property type="match status" value="1"/>
</dbReference>
<evidence type="ECO:0000313" key="16">
    <source>
        <dbReference type="Proteomes" id="UP000198615"/>
    </source>
</evidence>
<evidence type="ECO:0000259" key="13">
    <source>
        <dbReference type="PROSITE" id="PS51198"/>
    </source>
</evidence>
<dbReference type="InterPro" id="IPR014016">
    <property type="entry name" value="UvrD-like_ATP-bd"/>
</dbReference>
<dbReference type="Proteomes" id="UP000198615">
    <property type="component" value="Unassembled WGS sequence"/>
</dbReference>
<evidence type="ECO:0000256" key="5">
    <source>
        <dbReference type="ARBA" id="ARBA00022840"/>
    </source>
</evidence>
<dbReference type="CDD" id="cd17932">
    <property type="entry name" value="DEXQc_UvrD"/>
    <property type="match status" value="1"/>
</dbReference>
<keyword evidence="6" id="KW-0238">DNA-binding</keyword>
<dbReference type="EMBL" id="FNBW01000004">
    <property type="protein sequence ID" value="SDF50010.1"/>
    <property type="molecule type" value="Genomic_DNA"/>
</dbReference>
<comment type="caution">
    <text evidence="15">The sequence shown here is derived from an EMBL/GenBank/DDBJ whole genome shotgun (WGS) entry which is preliminary data.</text>
</comment>
<dbReference type="SUPFAM" id="SSF52540">
    <property type="entry name" value="P-loop containing nucleoside triphosphate hydrolases"/>
    <property type="match status" value="1"/>
</dbReference>
<dbReference type="GO" id="GO:0043138">
    <property type="term" value="F:3'-5' DNA helicase activity"/>
    <property type="evidence" value="ECO:0007669"/>
    <property type="project" value="UniProtKB-EC"/>
</dbReference>
<keyword evidence="3 12" id="KW-0378">Hydrolase</keyword>
<dbReference type="RefSeq" id="WP_093149261.1">
    <property type="nucleotide sequence ID" value="NZ_FNBW01000004.1"/>
</dbReference>
<dbReference type="InterPro" id="IPR027417">
    <property type="entry name" value="P-loop_NTPase"/>
</dbReference>
<dbReference type="GO" id="GO:0000725">
    <property type="term" value="P:recombinational repair"/>
    <property type="evidence" value="ECO:0007669"/>
    <property type="project" value="TreeGrafter"/>
</dbReference>
<organism evidence="15 16">
    <name type="scientific">Thalassobaculum litoreum DSM 18839</name>
    <dbReference type="NCBI Taxonomy" id="1123362"/>
    <lineage>
        <taxon>Bacteria</taxon>
        <taxon>Pseudomonadati</taxon>
        <taxon>Pseudomonadota</taxon>
        <taxon>Alphaproteobacteria</taxon>
        <taxon>Rhodospirillales</taxon>
        <taxon>Thalassobaculaceae</taxon>
        <taxon>Thalassobaculum</taxon>
    </lineage>
</organism>
<dbReference type="GO" id="GO:0016787">
    <property type="term" value="F:hydrolase activity"/>
    <property type="evidence" value="ECO:0007669"/>
    <property type="project" value="UniProtKB-UniRule"/>
</dbReference>
<dbReference type="InterPro" id="IPR000212">
    <property type="entry name" value="DNA_helicase_UvrD/REP"/>
</dbReference>
<dbReference type="PANTHER" id="PTHR11070">
    <property type="entry name" value="UVRD / RECB / PCRA DNA HELICASE FAMILY MEMBER"/>
    <property type="match status" value="1"/>
</dbReference>
<dbReference type="Gene3D" id="1.10.486.10">
    <property type="entry name" value="PCRA, domain 4"/>
    <property type="match status" value="1"/>
</dbReference>
<evidence type="ECO:0000256" key="8">
    <source>
        <dbReference type="ARBA" id="ARBA00034617"/>
    </source>
</evidence>
<dbReference type="GO" id="GO:0005524">
    <property type="term" value="F:ATP binding"/>
    <property type="evidence" value="ECO:0007669"/>
    <property type="project" value="UniProtKB-UniRule"/>
</dbReference>
<evidence type="ECO:0000256" key="10">
    <source>
        <dbReference type="ARBA" id="ARBA00034923"/>
    </source>
</evidence>
<feature type="domain" description="UvrD-like helicase C-terminal" evidence="14">
    <location>
        <begin position="288"/>
        <end position="554"/>
    </location>
</feature>
<accession>A0A8G2BG31</accession>
<evidence type="ECO:0000259" key="14">
    <source>
        <dbReference type="PROSITE" id="PS51217"/>
    </source>
</evidence>
<reference evidence="15 16" key="1">
    <citation type="submission" date="2016-10" db="EMBL/GenBank/DDBJ databases">
        <authorList>
            <person name="Varghese N."/>
            <person name="Submissions S."/>
        </authorList>
    </citation>
    <scope>NUCLEOTIDE SEQUENCE [LARGE SCALE GENOMIC DNA]</scope>
    <source>
        <strain evidence="15 16">DSM 18839</strain>
    </source>
</reference>
<evidence type="ECO:0000256" key="12">
    <source>
        <dbReference type="PROSITE-ProRule" id="PRU00560"/>
    </source>
</evidence>
<dbReference type="PROSITE" id="PS51217">
    <property type="entry name" value="UVRD_HELICASE_CTER"/>
    <property type="match status" value="1"/>
</dbReference>
<dbReference type="OrthoDB" id="9806690at2"/>
<feature type="binding site" evidence="12">
    <location>
        <begin position="30"/>
        <end position="37"/>
    </location>
    <ligand>
        <name>ATP</name>
        <dbReference type="ChEBI" id="CHEBI:30616"/>
    </ligand>
</feature>
<evidence type="ECO:0000256" key="4">
    <source>
        <dbReference type="ARBA" id="ARBA00022806"/>
    </source>
</evidence>
<evidence type="ECO:0000256" key="1">
    <source>
        <dbReference type="ARBA" id="ARBA00009922"/>
    </source>
</evidence>
<dbReference type="Pfam" id="PF00580">
    <property type="entry name" value="UvrD-helicase"/>
    <property type="match status" value="1"/>
</dbReference>
<comment type="catalytic activity">
    <reaction evidence="8">
        <text>Couples ATP hydrolysis with the unwinding of duplex DNA by translocating in the 3'-5' direction.</text>
        <dbReference type="EC" id="5.6.2.4"/>
    </reaction>
</comment>
<dbReference type="Pfam" id="PF13361">
    <property type="entry name" value="UvrD_C"/>
    <property type="match status" value="2"/>
</dbReference>
<evidence type="ECO:0000256" key="9">
    <source>
        <dbReference type="ARBA" id="ARBA00034808"/>
    </source>
</evidence>
<dbReference type="PANTHER" id="PTHR11070:SF2">
    <property type="entry name" value="ATP-DEPENDENT DNA HELICASE SRS2"/>
    <property type="match status" value="1"/>
</dbReference>
<dbReference type="GO" id="GO:0003677">
    <property type="term" value="F:DNA binding"/>
    <property type="evidence" value="ECO:0007669"/>
    <property type="project" value="UniProtKB-KW"/>
</dbReference>
<dbReference type="InterPro" id="IPR014017">
    <property type="entry name" value="DNA_helicase_UvrD-like_C"/>
</dbReference>